<dbReference type="Proteomes" id="UP001501637">
    <property type="component" value="Unassembled WGS sequence"/>
</dbReference>
<name>A0ABP6M8Z0_9ACTN</name>
<sequence>MNSPPLQGPWARRAARRHRNLLLDAGFRDVTVEAHTMVLTDGMALPLLTGLAEGACEAGAIGCEQADAWIADQRARSRADRLFVALPLFLAAASAPSRG</sequence>
<dbReference type="EMBL" id="BAAAUG010000022">
    <property type="protein sequence ID" value="GAA3090297.1"/>
    <property type="molecule type" value="Genomic_DNA"/>
</dbReference>
<protein>
    <submittedName>
        <fullName evidence="1">Uncharacterized protein</fullName>
    </submittedName>
</protein>
<evidence type="ECO:0000313" key="2">
    <source>
        <dbReference type="Proteomes" id="UP001501637"/>
    </source>
</evidence>
<gene>
    <name evidence="1" type="ORF">GCM10010449_12550</name>
</gene>
<accession>A0ABP6M8Z0</accession>
<comment type="caution">
    <text evidence="1">The sequence shown here is derived from an EMBL/GenBank/DDBJ whole genome shotgun (WGS) entry which is preliminary data.</text>
</comment>
<organism evidence="1 2">
    <name type="scientific">Streptomyces rectiviolaceus</name>
    <dbReference type="NCBI Taxonomy" id="332591"/>
    <lineage>
        <taxon>Bacteria</taxon>
        <taxon>Bacillati</taxon>
        <taxon>Actinomycetota</taxon>
        <taxon>Actinomycetes</taxon>
        <taxon>Kitasatosporales</taxon>
        <taxon>Streptomycetaceae</taxon>
        <taxon>Streptomyces</taxon>
    </lineage>
</organism>
<keyword evidence="2" id="KW-1185">Reference proteome</keyword>
<dbReference type="RefSeq" id="WP_344519777.1">
    <property type="nucleotide sequence ID" value="NZ_BAAAUG010000022.1"/>
</dbReference>
<proteinExistence type="predicted"/>
<evidence type="ECO:0000313" key="1">
    <source>
        <dbReference type="EMBL" id="GAA3090297.1"/>
    </source>
</evidence>
<reference evidence="2" key="1">
    <citation type="journal article" date="2019" name="Int. J. Syst. Evol. Microbiol.">
        <title>The Global Catalogue of Microorganisms (GCM) 10K type strain sequencing project: providing services to taxonomists for standard genome sequencing and annotation.</title>
        <authorList>
            <consortium name="The Broad Institute Genomics Platform"/>
            <consortium name="The Broad Institute Genome Sequencing Center for Infectious Disease"/>
            <person name="Wu L."/>
            <person name="Ma J."/>
        </authorList>
    </citation>
    <scope>NUCLEOTIDE SEQUENCE [LARGE SCALE GENOMIC DNA]</scope>
    <source>
        <strain evidence="2">JCM 9092</strain>
    </source>
</reference>